<dbReference type="EMBL" id="GL833124">
    <property type="protein sequence ID" value="EGB09946.1"/>
    <property type="molecule type" value="Genomic_DNA"/>
</dbReference>
<evidence type="ECO:0000256" key="6">
    <source>
        <dbReference type="SAM" id="MobiDB-lite"/>
    </source>
</evidence>
<evidence type="ECO:0000256" key="4">
    <source>
        <dbReference type="ARBA" id="ARBA00022989"/>
    </source>
</evidence>
<dbReference type="PANTHER" id="PTHR10165:SF35">
    <property type="entry name" value="RE23632P"/>
    <property type="match status" value="1"/>
</dbReference>
<sequence length="1732" mass="181504">MAASDVVKALLAAVCAPDTFAAAATALVACLLPLAVPQHVRRAPTIAHEGWDFPAAMLNNKYVPSDEQIVPASELMAFLVIVPAAVIAVLACFDAPKTRSAVAAARLQSLLYAFATTSLVVDCVKRYCGYWRPYFYDECDYDAATGRCGDTPDDAMRSFPSGHSALSMVVMLHSSYCLLGAARLGRPLRVGAVDVGPLAALACLAPAFTALWIAASRVVDNDHWPADVTAGATIGAAAARTMGWNTVDKSKSHEARGEDVERRELRLRRTYNEAASGHRLLAQNSAEAPPRAEIDALYWSVLEEVGTARSGKEEAWDGALRVACARHLSELREAGGDGDGAVEAACFAADAAPADAGLWLRLHRLAAGPAAGGEKWPAYNRCRVAIEAARRVEQLHGAFGAGAAAKVVARIPALVRRAYASLDVVAPPAPPRAPRAVSVARPGLLGLGEAVLEAHEAAVDDARARRASLEAPLAFTIAYDEEQLSRSTSINPSLSRSASANPSLSPSSLSRSVSRSPAPPPDEPPSTSPAPAPAGDKAPRRGTRRRKENVQPSPTPDDEPPLLPLAPRLWQHLAGGEPPATPAAPAGVDGEWLGEAAAGGTAAPARPAADAKAPDLDGRSARASLLAVLRGLEAAKLPRSPELERIAGATARVLEDFYGEALPAEILVFVAELAWTGDGDASAFDDRRARAAFGGEAVAELAARLHWLDAVVAQARGDGARAARSLLACGRVFEGLAAERALHVPHLGDEAEGTLVSAAAVAAERAALAETAASLDARRALASVAAVARSAHATGALAPAPPAPSPSGESPRPPEPPQIQDLWDAVLDDYVAEAGAADDVDLYDVVGVDALAGDAVRRALDGQGAGADVVSVLCGTCGDRYARCDLALQVAVAAVGRLLAVGPSAAAAALCRDRTAPRAASRAAARCALGALAEALRAALFAATGGECVRALGAKAGAVAAALAALHPARLAPATRTVALAGAVDVLRKLDGDGAVYNHARCQTLRARAADAACALVEVRETRDAAAAFGAEVHRHLAARRCCDGDQAVFLRGRVAWLARSASKAPRGGRRPVDTRDTELFAAQCWYDFVGCRVLRDVANSRVDDKLRAKRLRLLGPSERHAFVRHVAPLVLRDKCGDEAPLPLAPRRDVLDALEAVARASQALEENRSGDDDDVEAYLFAPTDEPRTFPAYLLGTAASANGDGACHAAPEDPADAGERLLAEMMVLKLTQRDKEAAQETKTPAALELSRLEALRWHLRCCALEPRRAAHWAAAARTLEDLAAPLLSLGRLAAPAGVGLRRCACLSTRSLVAKPFGNDAALVATAREMPRGPWYRFPELGQDWIDAMAEAKAEARREAAKRCWVVAHGLANGSRGAYAAAVGCLCYEDARDASKLGNVTTAFRHSTDAKTAFEAAASLGAPATRAFALMMAGKLAWRDAARPFDDRASAAIASFAAAVDASPAAIAKHCGREDPDVVWRLHATRLKVAALADAGRASPTALAAAAATRFAPPSSNEDSGALLSVVDDCLAAFKACRKDDPYHARAIHYHGRALLLAAKLSSAGEPPSAARDAFVEAAVGDARAALDALCDRKRPQVVALWRVEGVSGCQAGLDANHRKYDRSRFKHLALYVAVLADLRDHDRLRGVAGWIASSKERSRTTRAMLHTVYKDCGPDADALRVATEAALVRAAAAALPDEFARAPQPVTAAAARALVAARWDSLRRPAKRRKSNE</sequence>
<feature type="compositionally biased region" description="Pro residues" evidence="6">
    <location>
        <begin position="799"/>
        <end position="817"/>
    </location>
</feature>
<dbReference type="InterPro" id="IPR043216">
    <property type="entry name" value="PAP-like"/>
</dbReference>
<dbReference type="OrthoDB" id="46056at2759"/>
<name>F0Y3G7_AURAN</name>
<comment type="subcellular location">
    <subcellularLocation>
        <location evidence="1">Membrane</location>
        <topology evidence="1">Multi-pass membrane protein</topology>
    </subcellularLocation>
</comment>
<evidence type="ECO:0000256" key="5">
    <source>
        <dbReference type="ARBA" id="ARBA00023136"/>
    </source>
</evidence>
<feature type="domain" description="Phosphatidic acid phosphatase type 2/haloperoxidase" evidence="8">
    <location>
        <begin position="107"/>
        <end position="243"/>
    </location>
</feature>
<dbReference type="GO" id="GO:0016020">
    <property type="term" value="C:membrane"/>
    <property type="evidence" value="ECO:0007669"/>
    <property type="project" value="UniProtKB-SubCell"/>
</dbReference>
<dbReference type="InterPro" id="IPR000326">
    <property type="entry name" value="PAP2/HPO"/>
</dbReference>
<evidence type="ECO:0000313" key="9">
    <source>
        <dbReference type="EMBL" id="EGB09946.1"/>
    </source>
</evidence>
<reference evidence="9 10" key="1">
    <citation type="journal article" date="2011" name="Proc. Natl. Acad. Sci. U.S.A.">
        <title>Niche of harmful alga Aureococcus anophagefferens revealed through ecogenomics.</title>
        <authorList>
            <person name="Gobler C.J."/>
            <person name="Berry D.L."/>
            <person name="Dyhrman S.T."/>
            <person name="Wilhelm S.W."/>
            <person name="Salamov A."/>
            <person name="Lobanov A.V."/>
            <person name="Zhang Y."/>
            <person name="Collier J.L."/>
            <person name="Wurch L.L."/>
            <person name="Kustka A.B."/>
            <person name="Dill B.D."/>
            <person name="Shah M."/>
            <person name="VerBerkmoes N.C."/>
            <person name="Kuo A."/>
            <person name="Terry A."/>
            <person name="Pangilinan J."/>
            <person name="Lindquist E.A."/>
            <person name="Lucas S."/>
            <person name="Paulsen I.T."/>
            <person name="Hattenrath-Lehmann T.K."/>
            <person name="Talmage S.C."/>
            <person name="Walker E.A."/>
            <person name="Koch F."/>
            <person name="Burson A.M."/>
            <person name="Marcoval M.A."/>
            <person name="Tang Y.Z."/>
            <person name="Lecleir G.R."/>
            <person name="Coyne K.J."/>
            <person name="Berg G.M."/>
            <person name="Bertrand E.M."/>
            <person name="Saito M.A."/>
            <person name="Gladyshev V.N."/>
            <person name="Grigoriev I.V."/>
        </authorList>
    </citation>
    <scope>NUCLEOTIDE SEQUENCE [LARGE SCALE GENOMIC DNA]</scope>
    <source>
        <strain evidence="10">CCMP 1984</strain>
    </source>
</reference>
<evidence type="ECO:0000256" key="3">
    <source>
        <dbReference type="ARBA" id="ARBA00022692"/>
    </source>
</evidence>
<feature type="compositionally biased region" description="Low complexity" evidence="6">
    <location>
        <begin position="492"/>
        <end position="516"/>
    </location>
</feature>
<evidence type="ECO:0000256" key="7">
    <source>
        <dbReference type="SAM" id="Phobius"/>
    </source>
</evidence>
<gene>
    <name evidence="9" type="ORF">AURANDRAFT_62423</name>
</gene>
<dbReference type="Proteomes" id="UP000002729">
    <property type="component" value="Unassembled WGS sequence"/>
</dbReference>
<dbReference type="SMART" id="SM00014">
    <property type="entry name" value="acidPPc"/>
    <property type="match status" value="1"/>
</dbReference>
<evidence type="ECO:0000313" key="10">
    <source>
        <dbReference type="Proteomes" id="UP000002729"/>
    </source>
</evidence>
<comment type="similarity">
    <text evidence="2">Belongs to the PA-phosphatase related phosphoesterase family.</text>
</comment>
<dbReference type="RefSeq" id="XP_009034799.1">
    <property type="nucleotide sequence ID" value="XM_009036551.1"/>
</dbReference>
<evidence type="ECO:0000259" key="8">
    <source>
        <dbReference type="SMART" id="SM00014"/>
    </source>
</evidence>
<dbReference type="InParanoid" id="F0Y3G7"/>
<accession>F0Y3G7</accession>
<dbReference type="Gene3D" id="1.20.144.10">
    <property type="entry name" value="Phosphatidic acid phosphatase type 2/haloperoxidase"/>
    <property type="match status" value="1"/>
</dbReference>
<keyword evidence="3 7" id="KW-0812">Transmembrane</keyword>
<feature type="compositionally biased region" description="Pro residues" evidence="6">
    <location>
        <begin position="517"/>
        <end position="532"/>
    </location>
</feature>
<keyword evidence="4 7" id="KW-1133">Transmembrane helix</keyword>
<dbReference type="SUPFAM" id="SSF48317">
    <property type="entry name" value="Acid phosphatase/Vanadium-dependent haloperoxidase"/>
    <property type="match status" value="1"/>
</dbReference>
<feature type="region of interest" description="Disordered" evidence="6">
    <location>
        <begin position="795"/>
        <end position="818"/>
    </location>
</feature>
<dbReference type="GeneID" id="20223887"/>
<evidence type="ECO:0000256" key="2">
    <source>
        <dbReference type="ARBA" id="ARBA00008816"/>
    </source>
</evidence>
<feature type="region of interest" description="Disordered" evidence="6">
    <location>
        <begin position="488"/>
        <end position="564"/>
    </location>
</feature>
<evidence type="ECO:0000256" key="1">
    <source>
        <dbReference type="ARBA" id="ARBA00004141"/>
    </source>
</evidence>
<feature type="region of interest" description="Disordered" evidence="6">
    <location>
        <begin position="597"/>
        <end position="616"/>
    </location>
</feature>
<dbReference type="GO" id="GO:0006644">
    <property type="term" value="P:phospholipid metabolic process"/>
    <property type="evidence" value="ECO:0007669"/>
    <property type="project" value="InterPro"/>
</dbReference>
<dbReference type="InterPro" id="IPR036938">
    <property type="entry name" value="PAP2/HPO_sf"/>
</dbReference>
<dbReference type="PANTHER" id="PTHR10165">
    <property type="entry name" value="LIPID PHOSPHATE PHOSPHATASE"/>
    <property type="match status" value="1"/>
</dbReference>
<dbReference type="eggNOG" id="ENOG502SFP4">
    <property type="taxonomic scope" value="Eukaryota"/>
</dbReference>
<feature type="compositionally biased region" description="Low complexity" evidence="6">
    <location>
        <begin position="597"/>
        <end position="611"/>
    </location>
</feature>
<dbReference type="KEGG" id="aaf:AURANDRAFT_62423"/>
<dbReference type="GO" id="GO:0046839">
    <property type="term" value="P:phospholipid dephosphorylation"/>
    <property type="evidence" value="ECO:0007669"/>
    <property type="project" value="TreeGrafter"/>
</dbReference>
<feature type="transmembrane region" description="Helical" evidence="7">
    <location>
        <begin position="75"/>
        <end position="95"/>
    </location>
</feature>
<protein>
    <recommendedName>
        <fullName evidence="8">Phosphatidic acid phosphatase type 2/haloperoxidase domain-containing protein</fullName>
    </recommendedName>
</protein>
<proteinExistence type="inferred from homology"/>
<keyword evidence="10" id="KW-1185">Reference proteome</keyword>
<dbReference type="GO" id="GO:0008195">
    <property type="term" value="F:phosphatidate phosphatase activity"/>
    <property type="evidence" value="ECO:0007669"/>
    <property type="project" value="TreeGrafter"/>
</dbReference>
<keyword evidence="5 7" id="KW-0472">Membrane</keyword>
<dbReference type="Pfam" id="PF01569">
    <property type="entry name" value="PAP2"/>
    <property type="match status" value="1"/>
</dbReference>
<organism evidence="10">
    <name type="scientific">Aureococcus anophagefferens</name>
    <name type="common">Harmful bloom alga</name>
    <dbReference type="NCBI Taxonomy" id="44056"/>
    <lineage>
        <taxon>Eukaryota</taxon>
        <taxon>Sar</taxon>
        <taxon>Stramenopiles</taxon>
        <taxon>Ochrophyta</taxon>
        <taxon>Pelagophyceae</taxon>
        <taxon>Pelagomonadales</taxon>
        <taxon>Pelagomonadaceae</taxon>
        <taxon>Aureococcus</taxon>
    </lineage>
</organism>